<gene>
    <name evidence="4" type="ORF">GCM10007940_45110</name>
</gene>
<dbReference type="Gene3D" id="3.40.50.1110">
    <property type="entry name" value="SGNH hydrolase"/>
    <property type="match status" value="1"/>
</dbReference>
<dbReference type="AlphaFoldDB" id="A0AA37SYP6"/>
<keyword evidence="1" id="KW-0378">Hydrolase</keyword>
<evidence type="ECO:0000256" key="1">
    <source>
        <dbReference type="ARBA" id="ARBA00022801"/>
    </source>
</evidence>
<dbReference type="EMBL" id="BSOH01000037">
    <property type="protein sequence ID" value="GLR19895.1"/>
    <property type="molecule type" value="Genomic_DNA"/>
</dbReference>
<evidence type="ECO:0000313" key="4">
    <source>
        <dbReference type="EMBL" id="GLR19895.1"/>
    </source>
</evidence>
<protein>
    <recommendedName>
        <fullName evidence="6">T9SS C-terminal target domain-containing protein</fullName>
    </recommendedName>
</protein>
<dbReference type="GO" id="GO:0016788">
    <property type="term" value="F:hydrolase activity, acting on ester bonds"/>
    <property type="evidence" value="ECO:0007669"/>
    <property type="project" value="UniProtKB-ARBA"/>
</dbReference>
<comment type="caution">
    <text evidence="4">The sequence shown here is derived from an EMBL/GenBank/DDBJ whole genome shotgun (WGS) entry which is preliminary data.</text>
</comment>
<feature type="domain" description="Sialate O-acetylesterase" evidence="2">
    <location>
        <begin position="1"/>
        <end position="234"/>
    </location>
</feature>
<evidence type="ECO:0008006" key="6">
    <source>
        <dbReference type="Google" id="ProtNLM"/>
    </source>
</evidence>
<sequence length="337" mass="37170">MEGQGHIESQDLEADERFKVFQSLDCPNLGREKEKWYTAVPPSCQCYSKLSPADYFGKTMVEKLNDSITIGIINVAVGGCDIRLFDKDIYAEYDSTYKESWFLDKVAAYEGNPYQYLVNLAQLSQQDGVIKGILLHQGETNTGQTAWPSYVQKIYNDLLTDLSLDAMEVPILAGELVSADGNCCGSMNEIINKLPDLIPTAHIISSDGCGAADNAHFNSEGYRIIGKRYAEKMLTLLDQSIISSINKSIFEGYSLLNIYPNPLAGDSINVTFSIPSNTHVTLRLLGPSGAEISELAGRLFTSGEHTISHNVSDLPPGIYFYKFKADDFVSSKSIVIR</sequence>
<proteinExistence type="predicted"/>
<dbReference type="NCBIfam" id="TIGR04183">
    <property type="entry name" value="Por_Secre_tail"/>
    <property type="match status" value="1"/>
</dbReference>
<dbReference type="InterPro" id="IPR026444">
    <property type="entry name" value="Secre_tail"/>
</dbReference>
<accession>A0AA37SYP6</accession>
<evidence type="ECO:0000259" key="3">
    <source>
        <dbReference type="Pfam" id="PF18962"/>
    </source>
</evidence>
<reference evidence="4" key="2">
    <citation type="submission" date="2023-01" db="EMBL/GenBank/DDBJ databases">
        <title>Draft genome sequence of Portibacter lacus strain NBRC 108769.</title>
        <authorList>
            <person name="Sun Q."/>
            <person name="Mori K."/>
        </authorList>
    </citation>
    <scope>NUCLEOTIDE SEQUENCE</scope>
    <source>
        <strain evidence="4">NBRC 108769</strain>
    </source>
</reference>
<evidence type="ECO:0000259" key="2">
    <source>
        <dbReference type="Pfam" id="PF03629"/>
    </source>
</evidence>
<evidence type="ECO:0000313" key="5">
    <source>
        <dbReference type="Proteomes" id="UP001156666"/>
    </source>
</evidence>
<organism evidence="4 5">
    <name type="scientific">Portibacter lacus</name>
    <dbReference type="NCBI Taxonomy" id="1099794"/>
    <lineage>
        <taxon>Bacteria</taxon>
        <taxon>Pseudomonadati</taxon>
        <taxon>Bacteroidota</taxon>
        <taxon>Saprospiria</taxon>
        <taxon>Saprospirales</taxon>
        <taxon>Haliscomenobacteraceae</taxon>
        <taxon>Portibacter</taxon>
    </lineage>
</organism>
<dbReference type="Proteomes" id="UP001156666">
    <property type="component" value="Unassembled WGS sequence"/>
</dbReference>
<name>A0AA37SYP6_9BACT</name>
<dbReference type="SUPFAM" id="SSF52266">
    <property type="entry name" value="SGNH hydrolase"/>
    <property type="match status" value="1"/>
</dbReference>
<reference evidence="4" key="1">
    <citation type="journal article" date="2014" name="Int. J. Syst. Evol. Microbiol.">
        <title>Complete genome sequence of Corynebacterium casei LMG S-19264T (=DSM 44701T), isolated from a smear-ripened cheese.</title>
        <authorList>
            <consortium name="US DOE Joint Genome Institute (JGI-PGF)"/>
            <person name="Walter F."/>
            <person name="Albersmeier A."/>
            <person name="Kalinowski J."/>
            <person name="Ruckert C."/>
        </authorList>
    </citation>
    <scope>NUCLEOTIDE SEQUENCE</scope>
    <source>
        <strain evidence="4">NBRC 108769</strain>
    </source>
</reference>
<feature type="domain" description="Secretion system C-terminal sorting" evidence="3">
    <location>
        <begin position="258"/>
        <end position="335"/>
    </location>
</feature>
<dbReference type="Pfam" id="PF03629">
    <property type="entry name" value="SASA"/>
    <property type="match status" value="1"/>
</dbReference>
<dbReference type="Pfam" id="PF18962">
    <property type="entry name" value="Por_Secre_tail"/>
    <property type="match status" value="1"/>
</dbReference>
<dbReference type="InterPro" id="IPR005181">
    <property type="entry name" value="SASA"/>
</dbReference>
<dbReference type="InterPro" id="IPR036514">
    <property type="entry name" value="SGNH_hydro_sf"/>
</dbReference>
<keyword evidence="5" id="KW-1185">Reference proteome</keyword>